<evidence type="ECO:0000313" key="17">
    <source>
        <dbReference type="EMBL" id="ROW05545.1"/>
    </source>
</evidence>
<accession>A0A423WQQ1</accession>
<dbReference type="GO" id="GO:0046872">
    <property type="term" value="F:metal ion binding"/>
    <property type="evidence" value="ECO:0007669"/>
    <property type="project" value="UniProtKB-KW"/>
</dbReference>
<name>A0A423WQQ1_CYTCH</name>
<evidence type="ECO:0000256" key="5">
    <source>
        <dbReference type="ARBA" id="ARBA00022723"/>
    </source>
</evidence>
<protein>
    <recommendedName>
        <fullName evidence="14">Peptide hydrolase</fullName>
        <ecNumber evidence="14">3.4.-.-</ecNumber>
    </recommendedName>
</protein>
<proteinExistence type="inferred from homology"/>
<comment type="function">
    <text evidence="12">Extracellular aminopeptidase that allows assimilation of proteinaceous substrates.</text>
</comment>
<evidence type="ECO:0000256" key="10">
    <source>
        <dbReference type="ARBA" id="ARBA00023157"/>
    </source>
</evidence>
<evidence type="ECO:0000256" key="11">
    <source>
        <dbReference type="ARBA" id="ARBA00023180"/>
    </source>
</evidence>
<keyword evidence="5 14" id="KW-0479">Metal-binding</keyword>
<evidence type="ECO:0000256" key="3">
    <source>
        <dbReference type="ARBA" id="ARBA00022438"/>
    </source>
</evidence>
<dbReference type="OrthoDB" id="2214at2759"/>
<dbReference type="GO" id="GO:0006508">
    <property type="term" value="P:proteolysis"/>
    <property type="evidence" value="ECO:0007669"/>
    <property type="project" value="UniProtKB-KW"/>
</dbReference>
<keyword evidence="18" id="KW-1185">Reference proteome</keyword>
<comment type="subunit">
    <text evidence="2">Monomer.</text>
</comment>
<dbReference type="Gene3D" id="3.40.630.10">
    <property type="entry name" value="Zn peptidases"/>
    <property type="match status" value="1"/>
</dbReference>
<keyword evidence="3" id="KW-0031">Aminopeptidase</keyword>
<dbReference type="Proteomes" id="UP000284375">
    <property type="component" value="Unassembled WGS sequence"/>
</dbReference>
<keyword evidence="11" id="KW-0325">Glycoprotein</keyword>
<comment type="cofactor">
    <cofactor evidence="1">
        <name>Zn(2+)</name>
        <dbReference type="ChEBI" id="CHEBI:29105"/>
    </cofactor>
</comment>
<keyword evidence="9" id="KW-0865">Zymogen</keyword>
<dbReference type="InterPro" id="IPR007484">
    <property type="entry name" value="Peptidase_M28"/>
</dbReference>
<dbReference type="EC" id="3.4.-.-" evidence="14"/>
<dbReference type="GO" id="GO:0004177">
    <property type="term" value="F:aminopeptidase activity"/>
    <property type="evidence" value="ECO:0007669"/>
    <property type="project" value="UniProtKB-KW"/>
</dbReference>
<dbReference type="EMBL" id="LJZO01000001">
    <property type="protein sequence ID" value="ROW05545.1"/>
    <property type="molecule type" value="Genomic_DNA"/>
</dbReference>
<dbReference type="STRING" id="252740.A0A423WQQ1"/>
<evidence type="ECO:0000259" key="16">
    <source>
        <dbReference type="Pfam" id="PF04389"/>
    </source>
</evidence>
<keyword evidence="4 14" id="KW-0645">Protease</keyword>
<dbReference type="GO" id="GO:0008235">
    <property type="term" value="F:metalloexopeptidase activity"/>
    <property type="evidence" value="ECO:0007669"/>
    <property type="project" value="InterPro"/>
</dbReference>
<evidence type="ECO:0000256" key="14">
    <source>
        <dbReference type="RuleBase" id="RU361240"/>
    </source>
</evidence>
<evidence type="ECO:0000256" key="1">
    <source>
        <dbReference type="ARBA" id="ARBA00001947"/>
    </source>
</evidence>
<evidence type="ECO:0000256" key="6">
    <source>
        <dbReference type="ARBA" id="ARBA00022729"/>
    </source>
</evidence>
<evidence type="ECO:0000256" key="9">
    <source>
        <dbReference type="ARBA" id="ARBA00023145"/>
    </source>
</evidence>
<dbReference type="SUPFAM" id="SSF53187">
    <property type="entry name" value="Zn-dependent exopeptidases"/>
    <property type="match status" value="1"/>
</dbReference>
<evidence type="ECO:0000256" key="7">
    <source>
        <dbReference type="ARBA" id="ARBA00022801"/>
    </source>
</evidence>
<organism evidence="17 18">
    <name type="scientific">Cytospora chrysosperma</name>
    <name type="common">Cytospora canker fungus</name>
    <name type="synonym">Sphaeria chrysosperma</name>
    <dbReference type="NCBI Taxonomy" id="252740"/>
    <lineage>
        <taxon>Eukaryota</taxon>
        <taxon>Fungi</taxon>
        <taxon>Dikarya</taxon>
        <taxon>Ascomycota</taxon>
        <taxon>Pezizomycotina</taxon>
        <taxon>Sordariomycetes</taxon>
        <taxon>Sordariomycetidae</taxon>
        <taxon>Diaporthales</taxon>
        <taxon>Cytosporaceae</taxon>
        <taxon>Cytospora</taxon>
    </lineage>
</organism>
<feature type="domain" description="Peptidase M28" evidence="16">
    <location>
        <begin position="132"/>
        <end position="348"/>
    </location>
</feature>
<dbReference type="PANTHER" id="PTHR12147:SF56">
    <property type="entry name" value="AMINOPEPTIDASE YDR415C-RELATED"/>
    <property type="match status" value="1"/>
</dbReference>
<comment type="similarity">
    <text evidence="13">Belongs to the peptidase M28 family. M28E subfamily.</text>
</comment>
<feature type="chain" id="PRO_5019499351" description="Peptide hydrolase" evidence="15">
    <location>
        <begin position="16"/>
        <end position="357"/>
    </location>
</feature>
<keyword evidence="10" id="KW-1015">Disulfide bond</keyword>
<keyword evidence="6 15" id="KW-0732">Signal</keyword>
<sequence>MRTLCLLTYAGLASALVVPCLPRLGPEFCPSSQILSNNNDTFYDAFLKEHPAIFPNSTTQNDILEKLFPQLNKARMEKDLRELTDPDLFKNRYCFSKFGPWTQHWILDKLHNDTAPSVYVRLVGNQTPQNSVVVKVPGLSNNSISVGAHMDSISNRQSRNDSLSDLIAPGADDNGSGTVVVLEVFRQLLSHVASVGALQNEVQFHWYGAEEIGLVGSKQVFSDMRSKSFPLKAMLNLDMVGYPGGGFDKIGVQQDHVDKNLTAFMTTLLETYTTASAGRITCGYPCSDHASAHTYNYSSAMIGESAYIKGDPSNPSSNPFAHSANDTIENDINFDYMMEFARLALAFVVELGQYTFE</sequence>
<evidence type="ECO:0000256" key="15">
    <source>
        <dbReference type="SAM" id="SignalP"/>
    </source>
</evidence>
<dbReference type="InterPro" id="IPR045175">
    <property type="entry name" value="M28_fam"/>
</dbReference>
<gene>
    <name evidence="17" type="ORF">VSDG_00246</name>
</gene>
<comment type="caution">
    <text evidence="17">The sequence shown here is derived from an EMBL/GenBank/DDBJ whole genome shotgun (WGS) entry which is preliminary data.</text>
</comment>
<keyword evidence="8 14" id="KW-0862">Zinc</keyword>
<reference evidence="17 18" key="1">
    <citation type="submission" date="2015-09" db="EMBL/GenBank/DDBJ databases">
        <title>Host preference determinants of Valsa canker pathogens revealed by comparative genomics.</title>
        <authorList>
            <person name="Yin Z."/>
            <person name="Huang L."/>
        </authorList>
    </citation>
    <scope>NUCLEOTIDE SEQUENCE [LARGE SCALE GENOMIC DNA]</scope>
    <source>
        <strain evidence="17 18">YSFL</strain>
    </source>
</reference>
<evidence type="ECO:0000256" key="2">
    <source>
        <dbReference type="ARBA" id="ARBA00011245"/>
    </source>
</evidence>
<dbReference type="Pfam" id="PF04389">
    <property type="entry name" value="Peptidase_M28"/>
    <property type="match status" value="1"/>
</dbReference>
<evidence type="ECO:0000313" key="18">
    <source>
        <dbReference type="Proteomes" id="UP000284375"/>
    </source>
</evidence>
<feature type="signal peptide" evidence="15">
    <location>
        <begin position="1"/>
        <end position="15"/>
    </location>
</feature>
<evidence type="ECO:0000256" key="8">
    <source>
        <dbReference type="ARBA" id="ARBA00022833"/>
    </source>
</evidence>
<evidence type="ECO:0000256" key="13">
    <source>
        <dbReference type="ARBA" id="ARBA00043962"/>
    </source>
</evidence>
<evidence type="ECO:0000256" key="12">
    <source>
        <dbReference type="ARBA" id="ARBA00043843"/>
    </source>
</evidence>
<dbReference type="PANTHER" id="PTHR12147">
    <property type="entry name" value="METALLOPEPTIDASE M28 FAMILY MEMBER"/>
    <property type="match status" value="1"/>
</dbReference>
<keyword evidence="7 14" id="KW-0378">Hydrolase</keyword>
<evidence type="ECO:0000256" key="4">
    <source>
        <dbReference type="ARBA" id="ARBA00022670"/>
    </source>
</evidence>
<dbReference type="AlphaFoldDB" id="A0A423WQQ1"/>